<protein>
    <recommendedName>
        <fullName evidence="7">Choline/carnitine acyltransferase domain-containing protein</fullName>
    </recommendedName>
</protein>
<evidence type="ECO:0000256" key="4">
    <source>
        <dbReference type="ARBA" id="ARBA00022832"/>
    </source>
</evidence>
<dbReference type="Proteomes" id="UP000029867">
    <property type="component" value="Unassembled WGS sequence"/>
</dbReference>
<dbReference type="InterPro" id="IPR042572">
    <property type="entry name" value="Carn_acyl_trans_N"/>
</dbReference>
<evidence type="ECO:0000259" key="7">
    <source>
        <dbReference type="Pfam" id="PF00755"/>
    </source>
</evidence>
<dbReference type="GO" id="GO:0004092">
    <property type="term" value="F:carnitine O-acetyltransferase activity"/>
    <property type="evidence" value="ECO:0007669"/>
    <property type="project" value="EnsemblFungi"/>
</dbReference>
<evidence type="ECO:0000313" key="9">
    <source>
        <dbReference type="EMBL" id="OUT21370.1"/>
    </source>
</evidence>
<evidence type="ECO:0000256" key="3">
    <source>
        <dbReference type="ARBA" id="ARBA00022679"/>
    </source>
</evidence>
<comment type="similarity">
    <text evidence="1">Belongs to the carnitine/choline acetyltransferase family.</text>
</comment>
<dbReference type="GO" id="GO:0005829">
    <property type="term" value="C:cytosol"/>
    <property type="evidence" value="ECO:0007669"/>
    <property type="project" value="EnsemblFungi"/>
</dbReference>
<evidence type="ECO:0000313" key="8">
    <source>
        <dbReference type="EMBL" id="KGK39098.1"/>
    </source>
</evidence>
<dbReference type="SUPFAM" id="SSF52777">
    <property type="entry name" value="CoA-dependent acyltransferases"/>
    <property type="match status" value="2"/>
</dbReference>
<dbReference type="Pfam" id="PF00755">
    <property type="entry name" value="Carn_acyltransf"/>
    <property type="match status" value="1"/>
</dbReference>
<dbReference type="InterPro" id="IPR000542">
    <property type="entry name" value="Carn_acyl_trans"/>
</dbReference>
<dbReference type="AlphaFoldDB" id="A0A099P231"/>
<dbReference type="eggNOG" id="KOG3719">
    <property type="taxonomic scope" value="Eukaryota"/>
</dbReference>
<reference evidence="9 11" key="3">
    <citation type="submission" date="2017-05" db="EMBL/GenBank/DDBJ databases">
        <title>The Genome Sequence of Candida krusei Ckrusei653.</title>
        <authorList>
            <person name="Cuomo C."/>
            <person name="Forche A."/>
            <person name="Young S."/>
            <person name="Abouelleil A."/>
            <person name="Cao P."/>
            <person name="Chapman S."/>
            <person name="Cusick C."/>
            <person name="Shea T."/>
            <person name="Nusbaum C."/>
            <person name="Birren B."/>
        </authorList>
    </citation>
    <scope>NUCLEOTIDE SEQUENCE [LARGE SCALE GENOMIC DNA]</scope>
    <source>
        <strain evidence="9 11">Ckrusei653</strain>
    </source>
</reference>
<dbReference type="InterPro" id="IPR023213">
    <property type="entry name" value="CAT-like_dom_sf"/>
</dbReference>
<organism evidence="8 10">
    <name type="scientific">Pichia kudriavzevii</name>
    <name type="common">Yeast</name>
    <name type="synonym">Issatchenkia orientalis</name>
    <dbReference type="NCBI Taxonomy" id="4909"/>
    <lineage>
        <taxon>Eukaryota</taxon>
        <taxon>Fungi</taxon>
        <taxon>Dikarya</taxon>
        <taxon>Ascomycota</taxon>
        <taxon>Saccharomycotina</taxon>
        <taxon>Pichiomycetes</taxon>
        <taxon>Pichiales</taxon>
        <taxon>Pichiaceae</taxon>
        <taxon>Pichia</taxon>
    </lineage>
</organism>
<dbReference type="Gene3D" id="1.10.275.20">
    <property type="entry name" value="Choline/Carnitine o-acyltransferase"/>
    <property type="match status" value="1"/>
</dbReference>
<feature type="domain" description="Choline/carnitine acyltransferase" evidence="7">
    <location>
        <begin position="14"/>
        <end position="617"/>
    </location>
</feature>
<evidence type="ECO:0000256" key="5">
    <source>
        <dbReference type="ARBA" id="ARBA00023098"/>
    </source>
</evidence>
<evidence type="ECO:0000313" key="10">
    <source>
        <dbReference type="Proteomes" id="UP000029867"/>
    </source>
</evidence>
<dbReference type="GO" id="GO:0006066">
    <property type="term" value="P:alcohol metabolic process"/>
    <property type="evidence" value="ECO:0007669"/>
    <property type="project" value="EnsemblFungi"/>
</dbReference>
<dbReference type="HOGENOM" id="CLU_013513_4_1_1"/>
<keyword evidence="4" id="KW-0276">Fatty acid metabolism</keyword>
<reference evidence="10" key="1">
    <citation type="journal article" date="2014" name="Microb. Cell Fact.">
        <title>Exploiting Issatchenkia orientalis SD108 for succinic acid production.</title>
        <authorList>
            <person name="Xiao H."/>
            <person name="Shao Z."/>
            <person name="Jiang Y."/>
            <person name="Dole S."/>
            <person name="Zhao H."/>
        </authorList>
    </citation>
    <scope>NUCLEOTIDE SEQUENCE [LARGE SCALE GENOMIC DNA]</scope>
    <source>
        <strain evidence="10">SD108</strain>
    </source>
</reference>
<evidence type="ECO:0000313" key="11">
    <source>
        <dbReference type="Proteomes" id="UP000195871"/>
    </source>
</evidence>
<dbReference type="InterPro" id="IPR039551">
    <property type="entry name" value="Cho/carn_acyl_trans"/>
</dbReference>
<keyword evidence="3" id="KW-0808">Transferase</keyword>
<dbReference type="Proteomes" id="UP000195871">
    <property type="component" value="Unassembled WGS sequence"/>
</dbReference>
<dbReference type="PANTHER" id="PTHR22589:SF48">
    <property type="entry name" value="CARNITINE O-ACETYLTRANSFERASE YAT2"/>
    <property type="match status" value="1"/>
</dbReference>
<evidence type="ECO:0000256" key="2">
    <source>
        <dbReference type="ARBA" id="ARBA00022448"/>
    </source>
</evidence>
<name>A0A099P231_PICKU</name>
<dbReference type="GO" id="GO:0009437">
    <property type="term" value="P:carnitine metabolic process"/>
    <property type="evidence" value="ECO:0007669"/>
    <property type="project" value="EnsemblFungi"/>
</dbReference>
<dbReference type="InterPro" id="IPR042231">
    <property type="entry name" value="Cho/carn_acyl_trans_2"/>
</dbReference>
<dbReference type="Gene3D" id="3.30.559.70">
    <property type="entry name" value="Choline/Carnitine o-acyltransferase, domain 2"/>
    <property type="match status" value="1"/>
</dbReference>
<dbReference type="PANTHER" id="PTHR22589">
    <property type="entry name" value="CARNITINE O-ACYLTRANSFERASE"/>
    <property type="match status" value="1"/>
</dbReference>
<keyword evidence="2" id="KW-0813">Transport</keyword>
<accession>A0A099P231</accession>
<reference evidence="8" key="2">
    <citation type="submission" date="2014-08" db="EMBL/GenBank/DDBJ databases">
        <title>Exploiting Issatchenkia orientalis SD108 for Succinic Acid Production.</title>
        <authorList>
            <person name="Xiao H."/>
            <person name="Shao Z."/>
            <person name="Jiang Y."/>
            <person name="Dole S."/>
            <person name="Zhao H."/>
        </authorList>
    </citation>
    <scope>NUCLEOTIDE SEQUENCE [LARGE SCALE GENOMIC DNA]</scope>
    <source>
        <strain evidence="8">SD108</strain>
    </source>
</reference>
<keyword evidence="6" id="KW-0012">Acyltransferase</keyword>
<proteinExistence type="inferred from homology"/>
<evidence type="ECO:0000256" key="1">
    <source>
        <dbReference type="ARBA" id="ARBA00005232"/>
    </source>
</evidence>
<comment type="caution">
    <text evidence="8">The sequence shown here is derived from an EMBL/GenBank/DDBJ whole genome shotgun (WGS) entry which is preliminary data.</text>
</comment>
<dbReference type="Gene3D" id="3.30.559.10">
    <property type="entry name" value="Chloramphenicol acetyltransferase-like domain"/>
    <property type="match status" value="1"/>
</dbReference>
<dbReference type="GO" id="GO:0006631">
    <property type="term" value="P:fatty acid metabolic process"/>
    <property type="evidence" value="ECO:0007669"/>
    <property type="project" value="UniProtKB-KW"/>
</dbReference>
<evidence type="ECO:0000256" key="6">
    <source>
        <dbReference type="ARBA" id="ARBA00023315"/>
    </source>
</evidence>
<dbReference type="VEuPathDB" id="FungiDB:C5L36_0B03870"/>
<dbReference type="EMBL" id="JQFK01000012">
    <property type="protein sequence ID" value="KGK39098.1"/>
    <property type="molecule type" value="Genomic_DNA"/>
</dbReference>
<keyword evidence="5" id="KW-0443">Lipid metabolism</keyword>
<gene>
    <name evidence="9" type="ORF">CAS74_003488</name>
    <name evidence="8" type="ORF">JL09_g1717</name>
</gene>
<sequence>MPSTFDSENLLPKLPLPNVQSSIHQALEALKPMVPENDFEKLVHNAEEFANSEICETLQSHLKKIADSTDNYLHSEGISTTTSNVYGDLRGQTLPRNPFFILEDDPMKNIVPSQEYRAAVLTCSTLRFIVALKFGYLKPDYDRSSNNPLSMTAYHNLFGTTVIPMNNGVTMKKSEGSKHIIFMSNGQFYSLTVLSEDYQIWFSKHELSAIIKEIIHDSIHRKNNFNVGTFTSEAKTTWKAARFALEKTNSQQMEVIDSALFIVCLDHETFDLNHVNNESNKIQLVSHGTSRIDKNGHQFGTCINRYYDKLNIVVTKNATAACIYPASIIDGTSVLRFISDIYTDSVLRLARMINGKNYTLWTEINTVPIDSKIVKPNYQYLKFNLTNEIANGLHLAESRLADIINQHEYVAKKIEMGKSYIRDKMKIPTDAFVQICIQITYYALYGKCPSTFEPVSTRRFRDSRTEPICVQNEYILELCQAFISQTTEEEKWKLILQAIEKHQKNVKNASSGLGFERHLSALRSAFIQRNTLNNLNPELPKINPTSLPPFLFDPLIENLYKPELIAANCGNPALDYFGITPSVPSGFGFGYIIKDDYITIVGSSQWRQTGRFLDTLERVFLNIKQIWRNVVINQSNNRDTDLQDYIKSIPMSLVQSNNSSWLPNINSKSKSNTKADAYIMGGYDYFDVGQLHVRSEMASRAQSQAVSRAISRAGSQVNLAKIPSFKNVDSAHSEKPPTVGRLLSLQTDL</sequence>
<dbReference type="EMBL" id="NHMM01000005">
    <property type="protein sequence ID" value="OUT21370.1"/>
    <property type="molecule type" value="Genomic_DNA"/>
</dbReference>